<proteinExistence type="predicted"/>
<name>A0A7X3FXF0_9BURK</name>
<sequence length="262" mass="29686">MNQILSLWHRMVLSCLLATAAAGAAAAPLADPTVAGTTSLVLEYHVKPVNRLALRQFMQGEGLARLDKWKRDGLLSNYKVLFNRWVDNQNWDMMTVLNFPTADKMASWREIEAALPAGLPQQALALVDRIDTNPADLYLEGGASKGSGVYVVIPYDYLVSTDKYLAYLRGYLVPQLDGWLKEDVLNRYQVLLGRYVVGRHWSALMFYEYNGDTGLGLRERTQAKVRADLVRNNPDWVAWSKDKGQYRVNRQYIIADELKSAR</sequence>
<dbReference type="AlphaFoldDB" id="A0A7X3FXF0"/>
<dbReference type="Proteomes" id="UP000443353">
    <property type="component" value="Unassembled WGS sequence"/>
</dbReference>
<evidence type="ECO:0000313" key="3">
    <source>
        <dbReference type="Proteomes" id="UP000443353"/>
    </source>
</evidence>
<dbReference type="EMBL" id="WSES01000002">
    <property type="protein sequence ID" value="MVW59575.1"/>
    <property type="molecule type" value="Genomic_DNA"/>
</dbReference>
<reference evidence="2 3" key="1">
    <citation type="submission" date="2019-12" db="EMBL/GenBank/DDBJ databases">
        <authorList>
            <person name="Li C."/>
            <person name="Zhao J."/>
        </authorList>
    </citation>
    <scope>NUCLEOTIDE SEQUENCE [LARGE SCALE GENOMIC DNA]</scope>
    <source>
        <strain evidence="2 3">NEAU-DD11</strain>
    </source>
</reference>
<organism evidence="2 3">
    <name type="scientific">Massilia cellulosiltytica</name>
    <dbReference type="NCBI Taxonomy" id="2683234"/>
    <lineage>
        <taxon>Bacteria</taxon>
        <taxon>Pseudomonadati</taxon>
        <taxon>Pseudomonadota</taxon>
        <taxon>Betaproteobacteria</taxon>
        <taxon>Burkholderiales</taxon>
        <taxon>Oxalobacteraceae</taxon>
        <taxon>Telluria group</taxon>
        <taxon>Massilia</taxon>
    </lineage>
</organism>
<protein>
    <submittedName>
        <fullName evidence="2">Uncharacterized protein</fullName>
    </submittedName>
</protein>
<evidence type="ECO:0000256" key="1">
    <source>
        <dbReference type="SAM" id="SignalP"/>
    </source>
</evidence>
<comment type="caution">
    <text evidence="2">The sequence shown here is derived from an EMBL/GenBank/DDBJ whole genome shotgun (WGS) entry which is preliminary data.</text>
</comment>
<feature type="chain" id="PRO_5031307958" evidence="1">
    <location>
        <begin position="27"/>
        <end position="262"/>
    </location>
</feature>
<keyword evidence="1" id="KW-0732">Signal</keyword>
<dbReference type="RefSeq" id="WP_156403837.1">
    <property type="nucleotide sequence ID" value="NZ_WSES01000002.1"/>
</dbReference>
<feature type="signal peptide" evidence="1">
    <location>
        <begin position="1"/>
        <end position="26"/>
    </location>
</feature>
<gene>
    <name evidence="2" type="ORF">GPY61_06500</name>
</gene>
<evidence type="ECO:0000313" key="2">
    <source>
        <dbReference type="EMBL" id="MVW59575.1"/>
    </source>
</evidence>
<keyword evidence="3" id="KW-1185">Reference proteome</keyword>
<accession>A0A7X3FXF0</accession>